<dbReference type="Pfam" id="PF07796">
    <property type="entry name" value="DUF1638"/>
    <property type="match status" value="1"/>
</dbReference>
<dbReference type="PATRIC" id="fig|281456.6.peg.1227"/>
<organism evidence="2 3">
    <name type="scientific">Thermincola ferriacetica</name>
    <dbReference type="NCBI Taxonomy" id="281456"/>
    <lineage>
        <taxon>Bacteria</taxon>
        <taxon>Bacillati</taxon>
        <taxon>Bacillota</taxon>
        <taxon>Clostridia</taxon>
        <taxon>Eubacteriales</taxon>
        <taxon>Thermincolaceae</taxon>
        <taxon>Thermincola</taxon>
    </lineage>
</organism>
<dbReference type="Proteomes" id="UP000037175">
    <property type="component" value="Unassembled WGS sequence"/>
</dbReference>
<dbReference type="EMBL" id="LGTE01000005">
    <property type="protein sequence ID" value="KNZ70279.1"/>
    <property type="molecule type" value="Genomic_DNA"/>
</dbReference>
<name>A0A0L6W5A6_9FIRM</name>
<proteinExistence type="predicted"/>
<protein>
    <recommendedName>
        <fullName evidence="1">DUF1638 domain-containing protein</fullName>
    </recommendedName>
</protein>
<evidence type="ECO:0000259" key="1">
    <source>
        <dbReference type="Pfam" id="PF07796"/>
    </source>
</evidence>
<reference evidence="3" key="1">
    <citation type="submission" date="2015-07" db="EMBL/GenBank/DDBJ databases">
        <title>Complete Genome of Thermincola ferriacetica strain Z-0001T.</title>
        <authorList>
            <person name="Lusk B."/>
            <person name="Badalamenti J.P."/>
            <person name="Parameswaran P."/>
            <person name="Bond D.R."/>
            <person name="Torres C.I."/>
        </authorList>
    </citation>
    <scope>NUCLEOTIDE SEQUENCE [LARGE SCALE GENOMIC DNA]</scope>
    <source>
        <strain evidence="3">Z-0001</strain>
    </source>
</reference>
<comment type="caution">
    <text evidence="2">The sequence shown here is derived from an EMBL/GenBank/DDBJ whole genome shotgun (WGS) entry which is preliminary data.</text>
</comment>
<evidence type="ECO:0000313" key="3">
    <source>
        <dbReference type="Proteomes" id="UP000037175"/>
    </source>
</evidence>
<sequence length="187" mass="21672">MEKVFIGCSMLKEEINNVMENLKLENNIFFIDAALHVNLDQLEQALKEKLDKIAHQSQPIILVGNKCHPDIQSLAEKYNGKIVKASNCIELLLGDKMKELDQEAKTFYLTNGWLKRWRDIFVKGLGWDKVDARQNFGYYDRIVLIDTGLTEISEEDILNFFEYTQVPVEVYPTTLDHLKSELLYVLS</sequence>
<dbReference type="RefSeq" id="WP_052217232.1">
    <property type="nucleotide sequence ID" value="NZ_LGTE01000005.1"/>
</dbReference>
<dbReference type="InterPro" id="IPR012437">
    <property type="entry name" value="DUF1638"/>
</dbReference>
<gene>
    <name evidence="2" type="ORF">Tfer_1157</name>
</gene>
<accession>A0A0L6W5A6</accession>
<feature type="domain" description="DUF1638" evidence="1">
    <location>
        <begin position="30"/>
        <end position="180"/>
    </location>
</feature>
<dbReference type="AlphaFoldDB" id="A0A0L6W5A6"/>
<keyword evidence="3" id="KW-1185">Reference proteome</keyword>
<evidence type="ECO:0000313" key="2">
    <source>
        <dbReference type="EMBL" id="KNZ70279.1"/>
    </source>
</evidence>